<dbReference type="Gene3D" id="1.10.357.10">
    <property type="entry name" value="Tetracycline Repressor, domain 2"/>
    <property type="match status" value="1"/>
</dbReference>
<dbReference type="SUPFAM" id="SSF46689">
    <property type="entry name" value="Homeodomain-like"/>
    <property type="match status" value="1"/>
</dbReference>
<accession>A0ABD8AKI8</accession>
<sequence length="189" mass="22504">MKINEKKLDLRVARTHKLLITAFRDLLSEQGKLFSNITINEICDKAMVHRTTFYKHFEDKFALLSATLTWVLQDYLQMSIEDRLRQPLQSLSRFMLENLLEPIVQNQKNDKGFTDFFKNYIGDISRRDFLELKRRGKPFSPPIELLAEYHSGVISLLVTWWIYHLEEDVTAGQMDEYYYQMVNEKIMLD</sequence>
<dbReference type="Proteomes" id="UP001364764">
    <property type="component" value="Chromosome"/>
</dbReference>
<dbReference type="PROSITE" id="PS50977">
    <property type="entry name" value="HTH_TETR_2"/>
    <property type="match status" value="1"/>
</dbReference>
<dbReference type="GeneID" id="93477084"/>
<dbReference type="RefSeq" id="WP_076317758.1">
    <property type="nucleotide sequence ID" value="NZ_BIMJ01000029.1"/>
</dbReference>
<dbReference type="PANTHER" id="PTHR43479:SF16">
    <property type="entry name" value="HTH TETR-TYPE DOMAIN-CONTAINING PROTEIN"/>
    <property type="match status" value="1"/>
</dbReference>
<dbReference type="PANTHER" id="PTHR43479">
    <property type="entry name" value="ACREF/ENVCD OPERON REPRESSOR-RELATED"/>
    <property type="match status" value="1"/>
</dbReference>
<feature type="DNA-binding region" description="H-T-H motif" evidence="2">
    <location>
        <begin position="38"/>
        <end position="57"/>
    </location>
</feature>
<dbReference type="InterPro" id="IPR009057">
    <property type="entry name" value="Homeodomain-like_sf"/>
</dbReference>
<evidence type="ECO:0000313" key="4">
    <source>
        <dbReference type="EMBL" id="WWP18105.1"/>
    </source>
</evidence>
<gene>
    <name evidence="4" type="ORF">V6668_16425</name>
</gene>
<evidence type="ECO:0000313" key="5">
    <source>
        <dbReference type="Proteomes" id="UP001364764"/>
    </source>
</evidence>
<evidence type="ECO:0000256" key="2">
    <source>
        <dbReference type="PROSITE-ProRule" id="PRU00335"/>
    </source>
</evidence>
<dbReference type="Pfam" id="PF00440">
    <property type="entry name" value="TetR_N"/>
    <property type="match status" value="1"/>
</dbReference>
<evidence type="ECO:0000259" key="3">
    <source>
        <dbReference type="PROSITE" id="PS50977"/>
    </source>
</evidence>
<protein>
    <submittedName>
        <fullName evidence="4">TetR/AcrR family transcriptional regulator</fullName>
    </submittedName>
</protein>
<evidence type="ECO:0000256" key="1">
    <source>
        <dbReference type="ARBA" id="ARBA00023125"/>
    </source>
</evidence>
<dbReference type="AlphaFoldDB" id="A0ABD8AKI8"/>
<name>A0ABD8AKI8_PAEAM</name>
<keyword evidence="1 2" id="KW-0238">DNA-binding</keyword>
<dbReference type="InterPro" id="IPR050624">
    <property type="entry name" value="HTH-type_Tx_Regulator"/>
</dbReference>
<proteinExistence type="predicted"/>
<organism evidence="4 5">
    <name type="scientific">Paenibacillus amylolyticus</name>
    <dbReference type="NCBI Taxonomy" id="1451"/>
    <lineage>
        <taxon>Bacteria</taxon>
        <taxon>Bacillati</taxon>
        <taxon>Bacillota</taxon>
        <taxon>Bacilli</taxon>
        <taxon>Bacillales</taxon>
        <taxon>Paenibacillaceae</taxon>
        <taxon>Paenibacillus</taxon>
    </lineage>
</organism>
<dbReference type="InterPro" id="IPR001647">
    <property type="entry name" value="HTH_TetR"/>
</dbReference>
<feature type="domain" description="HTH tetR-type" evidence="3">
    <location>
        <begin position="13"/>
        <end position="75"/>
    </location>
</feature>
<dbReference type="GO" id="GO:0003677">
    <property type="term" value="F:DNA binding"/>
    <property type="evidence" value="ECO:0007669"/>
    <property type="project" value="UniProtKB-UniRule"/>
</dbReference>
<reference evidence="4 5" key="1">
    <citation type="submission" date="2024-02" db="EMBL/GenBank/DDBJ databases">
        <title>Complete sequences of two Paenibacillus sp. strains and one Lysinibacillus strain isolated from the environment on STAA medium highlight biotechnological potential.</title>
        <authorList>
            <person name="Attere S.A."/>
            <person name="Piche L.C."/>
            <person name="Intertaglia L."/>
            <person name="Lami R."/>
            <person name="Charette S.J."/>
            <person name="Vincent A.T."/>
        </authorList>
    </citation>
    <scope>NUCLEOTIDE SEQUENCE [LARGE SCALE GENOMIC DNA]</scope>
    <source>
        <strain evidence="4 5">Y5S-7</strain>
    </source>
</reference>
<dbReference type="EMBL" id="CP145892">
    <property type="protein sequence ID" value="WWP18105.1"/>
    <property type="molecule type" value="Genomic_DNA"/>
</dbReference>